<sequence>MVEPVLKGQSPLISPSGGTVAHVDTTGRTVDDHHDEAHTVDSHSDTTATGAELDTLTDGSDADALHVHGVWASWSPSYANLTIGNGTVVARYVQIGKTIHAYWELTWGSTTGITGDVTVSTPVTASSQYTTGASEVGIVMFVDISVRTNDTTGHILLASTTTFELFAMVIAGARLVLRPMVNDINPHTWATGDIMSFRAIYEAA</sequence>
<feature type="compositionally biased region" description="Basic and acidic residues" evidence="1">
    <location>
        <begin position="29"/>
        <end position="44"/>
    </location>
</feature>
<proteinExistence type="predicted"/>
<organism evidence="2">
    <name type="scientific">marine sediment metagenome</name>
    <dbReference type="NCBI Taxonomy" id="412755"/>
    <lineage>
        <taxon>unclassified sequences</taxon>
        <taxon>metagenomes</taxon>
        <taxon>ecological metagenomes</taxon>
    </lineage>
</organism>
<gene>
    <name evidence="2" type="ORF">LCGC14_2142850</name>
</gene>
<name>A0A0F9DY46_9ZZZZ</name>
<feature type="region of interest" description="Disordered" evidence="1">
    <location>
        <begin position="1"/>
        <end position="48"/>
    </location>
</feature>
<protein>
    <submittedName>
        <fullName evidence="2">Uncharacterized protein</fullName>
    </submittedName>
</protein>
<evidence type="ECO:0000313" key="2">
    <source>
        <dbReference type="EMBL" id="KKL66654.1"/>
    </source>
</evidence>
<dbReference type="EMBL" id="LAZR01027136">
    <property type="protein sequence ID" value="KKL66654.1"/>
    <property type="molecule type" value="Genomic_DNA"/>
</dbReference>
<comment type="caution">
    <text evidence="2">The sequence shown here is derived from an EMBL/GenBank/DDBJ whole genome shotgun (WGS) entry which is preliminary data.</text>
</comment>
<reference evidence="2" key="1">
    <citation type="journal article" date="2015" name="Nature">
        <title>Complex archaea that bridge the gap between prokaryotes and eukaryotes.</title>
        <authorList>
            <person name="Spang A."/>
            <person name="Saw J.H."/>
            <person name="Jorgensen S.L."/>
            <person name="Zaremba-Niedzwiedzka K."/>
            <person name="Martijn J."/>
            <person name="Lind A.E."/>
            <person name="van Eijk R."/>
            <person name="Schleper C."/>
            <person name="Guy L."/>
            <person name="Ettema T.J."/>
        </authorList>
    </citation>
    <scope>NUCLEOTIDE SEQUENCE</scope>
</reference>
<evidence type="ECO:0000256" key="1">
    <source>
        <dbReference type="SAM" id="MobiDB-lite"/>
    </source>
</evidence>
<dbReference type="AlphaFoldDB" id="A0A0F9DY46"/>
<accession>A0A0F9DY46</accession>